<evidence type="ECO:0000256" key="1">
    <source>
        <dbReference type="SAM" id="MobiDB-lite"/>
    </source>
</evidence>
<evidence type="ECO:0000313" key="3">
    <source>
        <dbReference type="Proteomes" id="UP001057455"/>
    </source>
</evidence>
<feature type="region of interest" description="Disordered" evidence="1">
    <location>
        <begin position="1"/>
        <end position="23"/>
    </location>
</feature>
<sequence>MDPPSSRQRSSQRSQAPERRREIGSRKAKYLNTGLDMEAFARRTKYLREVFMDPERRHLHQWTAAEKKILALDWFHNPLLYKSWSPDQSEDMAARLFSNIVFNYSHLAMINVGYTVTLCRLINEFVDIMGNHQLCLMVVRSEVGEQQPQDMLRVGLIWRGEQVTETLASRDTLIYTSPKSEDFQCLYEGISFNIHSFTNEEFQLYPPCESCMSRKTEQRTRLFLPEICFKSHVAGLSVSSAIVDSCRNYLAAVQKVDGTVHIIDMTKMLQVTLEVVHKWKLVHEDYIKRCRDLQNTLLGKMPSQPSRNDSNGDQLDRDKSSLDQPNIDQPNEDQSNGVQPSVDEPNGDQAENKQADNANSSGSTKQPSKNSKSSTTRQNRSGRAKLSSKKHCTGCLLTEDDLKQLDTLRQQAMEFELQTTPILCKGLDTTTEPLKGVPIRQTFKESHVEFIYTSLETLKVVVPMYVAGIGATRVCVWKIGDVNDGGEREPCMTLQFPEGIRPTDVTSTLGICKDYNNLLTDKFQFQPLIYTGDDHGYLRLWSLGSSTCDASVQVDTHALLSLDVNKSYPNIIAIGLETGKIKLYNIWKQCIGDESTAGNNTNNTQGHQPAIPSSSNVDFIRMTTIPSYLPHDVYEYLRWFHPIVKLHWVNDCFLMAQYAEPLFVKESPNVSTVAIWNMSKDIFDRNDAIICHRSWSQDMTHTWHLSSRLVSLHGGHYASLGGVISSDCKWSQEHGLIAISSDSTGQLHVYKPGVWTWTDYDDGLCLARYTGDLAFHQKIYDRVSNEHEHLMKRGSSDVMASSDLRKNRAKFGEYIKTASRELELLKQNGCLKNDFGSLPMWARHSLKLNANCEKAMKQILKTLRDGELAEHRLAHNPVDR</sequence>
<name>A0A9W5TBE0_BABOV</name>
<dbReference type="InterPro" id="IPR036322">
    <property type="entry name" value="WD40_repeat_dom_sf"/>
</dbReference>
<feature type="compositionally biased region" description="Low complexity" evidence="1">
    <location>
        <begin position="1"/>
        <end position="15"/>
    </location>
</feature>
<feature type="compositionally biased region" description="Polar residues" evidence="1">
    <location>
        <begin position="322"/>
        <end position="339"/>
    </location>
</feature>
<dbReference type="AlphaFoldDB" id="A0A9W5TBE0"/>
<dbReference type="SUPFAM" id="SSF50978">
    <property type="entry name" value="WD40 repeat-like"/>
    <property type="match status" value="1"/>
</dbReference>
<accession>A0A9W5TBE0</accession>
<organism evidence="2 3">
    <name type="scientific">Babesia ovis</name>
    <dbReference type="NCBI Taxonomy" id="5869"/>
    <lineage>
        <taxon>Eukaryota</taxon>
        <taxon>Sar</taxon>
        <taxon>Alveolata</taxon>
        <taxon>Apicomplexa</taxon>
        <taxon>Aconoidasida</taxon>
        <taxon>Piroplasmida</taxon>
        <taxon>Babesiidae</taxon>
        <taxon>Babesia</taxon>
    </lineage>
</organism>
<dbReference type="InterPro" id="IPR015943">
    <property type="entry name" value="WD40/YVTN_repeat-like_dom_sf"/>
</dbReference>
<keyword evidence="3" id="KW-1185">Reference proteome</keyword>
<gene>
    <name evidence="2" type="ORF">BaOVIS_007610</name>
</gene>
<dbReference type="EMBL" id="BLIY01000006">
    <property type="protein sequence ID" value="GFE53357.1"/>
    <property type="molecule type" value="Genomic_DNA"/>
</dbReference>
<feature type="region of interest" description="Disordered" evidence="1">
    <location>
        <begin position="298"/>
        <end position="387"/>
    </location>
</feature>
<dbReference type="OrthoDB" id="359847at2759"/>
<proteinExistence type="predicted"/>
<dbReference type="Proteomes" id="UP001057455">
    <property type="component" value="Unassembled WGS sequence"/>
</dbReference>
<dbReference type="Gene3D" id="2.130.10.10">
    <property type="entry name" value="YVTN repeat-like/Quinoprotein amine dehydrogenase"/>
    <property type="match status" value="1"/>
</dbReference>
<feature type="compositionally biased region" description="Polar residues" evidence="1">
    <location>
        <begin position="298"/>
        <end position="313"/>
    </location>
</feature>
<protein>
    <submittedName>
        <fullName evidence="2">LPXTG-domain-containing cell wall anchor protein, putative</fullName>
    </submittedName>
</protein>
<comment type="caution">
    <text evidence="2">The sequence shown here is derived from an EMBL/GenBank/DDBJ whole genome shotgun (WGS) entry which is preliminary data.</text>
</comment>
<reference evidence="2" key="1">
    <citation type="submission" date="2019-12" db="EMBL/GenBank/DDBJ databases">
        <title>Genome sequence of Babesia ovis.</title>
        <authorList>
            <person name="Yamagishi J."/>
            <person name="Sevinc F."/>
            <person name="Xuan X."/>
        </authorList>
    </citation>
    <scope>NUCLEOTIDE SEQUENCE</scope>
    <source>
        <strain evidence="2">Selcuk</strain>
    </source>
</reference>
<feature type="compositionally biased region" description="Polar residues" evidence="1">
    <location>
        <begin position="355"/>
        <end position="379"/>
    </location>
</feature>
<evidence type="ECO:0000313" key="2">
    <source>
        <dbReference type="EMBL" id="GFE53357.1"/>
    </source>
</evidence>